<name>A0A382GKH1_9ZZZZ</name>
<dbReference type="InterPro" id="IPR004839">
    <property type="entry name" value="Aminotransferase_I/II_large"/>
</dbReference>
<reference evidence="2" key="1">
    <citation type="submission" date="2018-05" db="EMBL/GenBank/DDBJ databases">
        <authorList>
            <person name="Lanie J.A."/>
            <person name="Ng W.-L."/>
            <person name="Kazmierczak K.M."/>
            <person name="Andrzejewski T.M."/>
            <person name="Davidsen T.M."/>
            <person name="Wayne K.J."/>
            <person name="Tettelin H."/>
            <person name="Glass J.I."/>
            <person name="Rusch D."/>
            <person name="Podicherti R."/>
            <person name="Tsui H.-C.T."/>
            <person name="Winkler M.E."/>
        </authorList>
    </citation>
    <scope>NUCLEOTIDE SEQUENCE</scope>
</reference>
<dbReference type="AlphaFoldDB" id="A0A382GKH1"/>
<dbReference type="Gene3D" id="3.40.640.10">
    <property type="entry name" value="Type I PLP-dependent aspartate aminotransferase-like (Major domain)"/>
    <property type="match status" value="1"/>
</dbReference>
<evidence type="ECO:0000259" key="1">
    <source>
        <dbReference type="Pfam" id="PF00155"/>
    </source>
</evidence>
<dbReference type="Gene3D" id="3.90.1150.100">
    <property type="match status" value="1"/>
</dbReference>
<proteinExistence type="predicted"/>
<dbReference type="GO" id="GO:0030170">
    <property type="term" value="F:pyridoxal phosphate binding"/>
    <property type="evidence" value="ECO:0007669"/>
    <property type="project" value="InterPro"/>
</dbReference>
<protein>
    <recommendedName>
        <fullName evidence="1">Aminotransferase class I/classII large domain-containing protein</fullName>
    </recommendedName>
</protein>
<sequence length="215" mass="24109">MPFPLNPKSIDNIIRKNDIDLNFISIRELQNLVSELSEKFSVEFLRFEFGIPGLNASPIGAQEEIKALKENDALPSTYPPFDGIPRLKKATVEFAHQFLDIHVSPTNCIPTVGAMHGCFISQAIAGRRKEAFDTILFIDPGFPVNKLQTQFLGLQNMSIDLCDYRGKSLGEKLEEIFSSEKIGGLLWSSPNNPTWTCLTETELEMIGKLLTKYDV</sequence>
<dbReference type="Pfam" id="PF00155">
    <property type="entry name" value="Aminotran_1_2"/>
    <property type="match status" value="1"/>
</dbReference>
<dbReference type="SUPFAM" id="SSF53383">
    <property type="entry name" value="PLP-dependent transferases"/>
    <property type="match status" value="1"/>
</dbReference>
<dbReference type="InterPro" id="IPR015421">
    <property type="entry name" value="PyrdxlP-dep_Trfase_major"/>
</dbReference>
<dbReference type="InterPro" id="IPR015424">
    <property type="entry name" value="PyrdxlP-dep_Trfase"/>
</dbReference>
<dbReference type="EMBL" id="UINC01056052">
    <property type="protein sequence ID" value="SVB75630.1"/>
    <property type="molecule type" value="Genomic_DNA"/>
</dbReference>
<feature type="domain" description="Aminotransferase class I/classII large" evidence="1">
    <location>
        <begin position="76"/>
        <end position="214"/>
    </location>
</feature>
<feature type="non-terminal residue" evidence="2">
    <location>
        <position position="215"/>
    </location>
</feature>
<organism evidence="2">
    <name type="scientific">marine metagenome</name>
    <dbReference type="NCBI Taxonomy" id="408172"/>
    <lineage>
        <taxon>unclassified sequences</taxon>
        <taxon>metagenomes</taxon>
        <taxon>ecological metagenomes</taxon>
    </lineage>
</organism>
<evidence type="ECO:0000313" key="2">
    <source>
        <dbReference type="EMBL" id="SVB75630.1"/>
    </source>
</evidence>
<accession>A0A382GKH1</accession>
<gene>
    <name evidence="2" type="ORF">METZ01_LOCUS228484</name>
</gene>